<dbReference type="GO" id="GO:0071949">
    <property type="term" value="F:FAD binding"/>
    <property type="evidence" value="ECO:0007669"/>
    <property type="project" value="InterPro"/>
</dbReference>
<evidence type="ECO:0000256" key="2">
    <source>
        <dbReference type="ARBA" id="ARBA00022827"/>
    </source>
</evidence>
<dbReference type="Gene3D" id="3.30.43.10">
    <property type="entry name" value="Uridine Diphospho-n-acetylenolpyruvylglucosamine Reductase, domain 2"/>
    <property type="match status" value="1"/>
</dbReference>
<evidence type="ECO:0000256" key="3">
    <source>
        <dbReference type="ARBA" id="ARBA00023002"/>
    </source>
</evidence>
<feature type="domain" description="FAD-binding PCMH-type" evidence="4">
    <location>
        <begin position="10"/>
        <end position="191"/>
    </location>
</feature>
<dbReference type="InterPro" id="IPR016169">
    <property type="entry name" value="FAD-bd_PCMH_sub2"/>
</dbReference>
<dbReference type="GO" id="GO:0016491">
    <property type="term" value="F:oxidoreductase activity"/>
    <property type="evidence" value="ECO:0007669"/>
    <property type="project" value="UniProtKB-KW"/>
</dbReference>
<dbReference type="InterPro" id="IPR016167">
    <property type="entry name" value="FAD-bd_PCMH_sub1"/>
</dbReference>
<dbReference type="InterPro" id="IPR002346">
    <property type="entry name" value="Mopterin_DH_FAD-bd"/>
</dbReference>
<keyword evidence="2" id="KW-0274">FAD</keyword>
<keyword evidence="1" id="KW-0285">Flavoprotein</keyword>
<evidence type="ECO:0000256" key="1">
    <source>
        <dbReference type="ARBA" id="ARBA00022630"/>
    </source>
</evidence>
<gene>
    <name evidence="5" type="ORF">METZ01_LOCUS100111</name>
</gene>
<dbReference type="SUPFAM" id="SSF56176">
    <property type="entry name" value="FAD-binding/transporter-associated domain-like"/>
    <property type="match status" value="1"/>
</dbReference>
<dbReference type="EMBL" id="UINC01010641">
    <property type="protein sequence ID" value="SVA47257.1"/>
    <property type="molecule type" value="Genomic_DNA"/>
</dbReference>
<dbReference type="InterPro" id="IPR036683">
    <property type="entry name" value="CO_DH_flav_C_dom_sf"/>
</dbReference>
<evidence type="ECO:0000259" key="4">
    <source>
        <dbReference type="PROSITE" id="PS51387"/>
    </source>
</evidence>
<dbReference type="InterPro" id="IPR051312">
    <property type="entry name" value="Diverse_Substr_Oxidored"/>
</dbReference>
<proteinExistence type="predicted"/>
<dbReference type="AlphaFoldDB" id="A0A381W5P8"/>
<sequence length="305" mass="31724">TIQQTRPVHDELKPKRAFLMKYQTPSTTKEAAVLIKRERGKAFVLAGGTDLMVQMKSGLTEPDLVVDIKHISAMQSIKKSAAGFRIGAAVSAAEMGENTALKKAWPGVVEATNLIGSDQIQNRCTIAGNLCNASPAADAVPALIAAGGKANIVGPQRRRTVAIEKVITGPGTTSLAKGEVVEAITLPKRPPRSGDAYLRFIPRSEMDIAVVGVGVSLTLGSNSVIKNARVALGAVAPTPLLVSAAAKAIVGTNLDKAALNKLAEACSAACNPIDDKRGTVEFRTEVAGVLAKRAAKIAYTRAGGK</sequence>
<evidence type="ECO:0000313" key="5">
    <source>
        <dbReference type="EMBL" id="SVA47257.1"/>
    </source>
</evidence>
<dbReference type="Pfam" id="PF00941">
    <property type="entry name" value="FAD_binding_5"/>
    <property type="match status" value="1"/>
</dbReference>
<reference evidence="5" key="1">
    <citation type="submission" date="2018-05" db="EMBL/GenBank/DDBJ databases">
        <authorList>
            <person name="Lanie J.A."/>
            <person name="Ng W.-L."/>
            <person name="Kazmierczak K.M."/>
            <person name="Andrzejewski T.M."/>
            <person name="Davidsen T.M."/>
            <person name="Wayne K.J."/>
            <person name="Tettelin H."/>
            <person name="Glass J.I."/>
            <person name="Rusch D."/>
            <person name="Podicherti R."/>
            <person name="Tsui H.-C.T."/>
            <person name="Winkler M.E."/>
        </authorList>
    </citation>
    <scope>NUCLEOTIDE SEQUENCE</scope>
</reference>
<dbReference type="SMART" id="SM01092">
    <property type="entry name" value="CO_deh_flav_C"/>
    <property type="match status" value="1"/>
</dbReference>
<dbReference type="PROSITE" id="PS51387">
    <property type="entry name" value="FAD_PCMH"/>
    <property type="match status" value="1"/>
</dbReference>
<dbReference type="InterPro" id="IPR005107">
    <property type="entry name" value="CO_DH_flav_C"/>
</dbReference>
<protein>
    <recommendedName>
        <fullName evidence="4">FAD-binding PCMH-type domain-containing protein</fullName>
    </recommendedName>
</protein>
<dbReference type="InterPro" id="IPR036318">
    <property type="entry name" value="FAD-bd_PCMH-like_sf"/>
</dbReference>
<dbReference type="PANTHER" id="PTHR42659:SF2">
    <property type="entry name" value="XANTHINE DEHYDROGENASE SUBUNIT C-RELATED"/>
    <property type="match status" value="1"/>
</dbReference>
<accession>A0A381W5P8</accession>
<keyword evidence="3" id="KW-0560">Oxidoreductase</keyword>
<organism evidence="5">
    <name type="scientific">marine metagenome</name>
    <dbReference type="NCBI Taxonomy" id="408172"/>
    <lineage>
        <taxon>unclassified sequences</taxon>
        <taxon>metagenomes</taxon>
        <taxon>ecological metagenomes</taxon>
    </lineage>
</organism>
<feature type="non-terminal residue" evidence="5">
    <location>
        <position position="1"/>
    </location>
</feature>
<dbReference type="PANTHER" id="PTHR42659">
    <property type="entry name" value="XANTHINE DEHYDROGENASE SUBUNIT C-RELATED"/>
    <property type="match status" value="1"/>
</dbReference>
<dbReference type="Gene3D" id="3.30.465.10">
    <property type="match status" value="1"/>
</dbReference>
<name>A0A381W5P8_9ZZZZ</name>
<dbReference type="Gene3D" id="3.30.390.50">
    <property type="entry name" value="CO dehydrogenase flavoprotein, C-terminal domain"/>
    <property type="match status" value="1"/>
</dbReference>
<dbReference type="Pfam" id="PF03450">
    <property type="entry name" value="CO_deh_flav_C"/>
    <property type="match status" value="1"/>
</dbReference>
<dbReference type="SUPFAM" id="SSF55447">
    <property type="entry name" value="CO dehydrogenase flavoprotein C-terminal domain-like"/>
    <property type="match status" value="1"/>
</dbReference>
<dbReference type="InterPro" id="IPR016166">
    <property type="entry name" value="FAD-bd_PCMH"/>
</dbReference>